<feature type="domain" description="AGC-kinase C-terminal" evidence="11">
    <location>
        <begin position="78"/>
        <end position="154"/>
    </location>
</feature>
<evidence type="ECO:0000256" key="7">
    <source>
        <dbReference type="ARBA" id="ARBA00022840"/>
    </source>
</evidence>
<evidence type="ECO:0000256" key="10">
    <source>
        <dbReference type="SAM" id="MobiDB-lite"/>
    </source>
</evidence>
<dbReference type="Proteomes" id="UP000076874">
    <property type="component" value="Unassembled WGS sequence"/>
</dbReference>
<keyword evidence="7" id="KW-0067">ATP-binding</keyword>
<reference evidence="12 13" key="1">
    <citation type="journal article" date="2016" name="Genome Biol. Evol.">
        <title>Divergent and convergent evolution of fungal pathogenicity.</title>
        <authorList>
            <person name="Shang Y."/>
            <person name="Xiao G."/>
            <person name="Zheng P."/>
            <person name="Cen K."/>
            <person name="Zhan S."/>
            <person name="Wang C."/>
        </authorList>
    </citation>
    <scope>NUCLEOTIDE SEQUENCE [LARGE SCALE GENOMIC DNA]</scope>
    <source>
        <strain evidence="12 13">RCEF 264</strain>
    </source>
</reference>
<dbReference type="GO" id="GO:0005737">
    <property type="term" value="C:cytoplasm"/>
    <property type="evidence" value="ECO:0007669"/>
    <property type="project" value="TreeGrafter"/>
</dbReference>
<dbReference type="OrthoDB" id="3638488at2759"/>
<accession>A0A162MQF1</accession>
<feature type="region of interest" description="Disordered" evidence="10">
    <location>
        <begin position="113"/>
        <end position="132"/>
    </location>
</feature>
<dbReference type="STRING" id="1081102.A0A162MQF1"/>
<evidence type="ECO:0000256" key="5">
    <source>
        <dbReference type="ARBA" id="ARBA00022741"/>
    </source>
</evidence>
<evidence type="ECO:0000256" key="1">
    <source>
        <dbReference type="ARBA" id="ARBA00012513"/>
    </source>
</evidence>
<comment type="caution">
    <text evidence="12">The sequence shown here is derived from an EMBL/GenBank/DDBJ whole genome shotgun (WGS) entry which is preliminary data.</text>
</comment>
<dbReference type="GO" id="GO:0005524">
    <property type="term" value="F:ATP binding"/>
    <property type="evidence" value="ECO:0007669"/>
    <property type="project" value="UniProtKB-KW"/>
</dbReference>
<dbReference type="InterPro" id="IPR000961">
    <property type="entry name" value="AGC-kinase_C"/>
</dbReference>
<protein>
    <recommendedName>
        <fullName evidence="1">non-specific serine/threonine protein kinase</fullName>
        <ecNumber evidence="1">2.7.11.1</ecNumber>
    </recommendedName>
</protein>
<evidence type="ECO:0000313" key="12">
    <source>
        <dbReference type="EMBL" id="OAA68469.1"/>
    </source>
</evidence>
<dbReference type="Gene3D" id="3.30.200.20">
    <property type="entry name" value="Phosphorylase Kinase, domain 1"/>
    <property type="match status" value="1"/>
</dbReference>
<dbReference type="PROSITE" id="PS51285">
    <property type="entry name" value="AGC_KINASE_CTER"/>
    <property type="match status" value="1"/>
</dbReference>
<dbReference type="PANTHER" id="PTHR22988:SF71">
    <property type="entry name" value="CITRON RHO-INTERACTING KINASE"/>
    <property type="match status" value="1"/>
</dbReference>
<dbReference type="Gene3D" id="1.10.510.10">
    <property type="entry name" value="Transferase(Phosphotransferase) domain 1"/>
    <property type="match status" value="1"/>
</dbReference>
<sequence>MASLITDKSKRLCSKRYLLKDAAIATLAMRAGRQGMASSATNSVGSQDSSVAATEQDLARRYVFPYDAEDIKAHKFFKGLPWERLHLMPPPFIPKLSTEDDTRYFDDEEAVFDSWEGSQTSSSPSEDEDANDDVFAPSVPAVAYTSGRMAATTTLPDRATMQMQHMLDRFHPCVQHKALEWISTPYDTSRWKAIEAEVDQLVATGLLPSDGEILRQFVQCYGKKEKKRPRDRLLRDRETKKVVMELRKRNAFLGYTWRRMRHPPFEMSNLNKNKAGDIAAMRAFHRDRFWQR</sequence>
<proteinExistence type="predicted"/>
<evidence type="ECO:0000256" key="8">
    <source>
        <dbReference type="ARBA" id="ARBA00047899"/>
    </source>
</evidence>
<dbReference type="AlphaFoldDB" id="A0A162MQF1"/>
<keyword evidence="5" id="KW-0547">Nucleotide-binding</keyword>
<evidence type="ECO:0000256" key="2">
    <source>
        <dbReference type="ARBA" id="ARBA00022527"/>
    </source>
</evidence>
<evidence type="ECO:0000313" key="13">
    <source>
        <dbReference type="Proteomes" id="UP000076874"/>
    </source>
</evidence>
<dbReference type="GO" id="GO:0031032">
    <property type="term" value="P:actomyosin structure organization"/>
    <property type="evidence" value="ECO:0007669"/>
    <property type="project" value="TreeGrafter"/>
</dbReference>
<keyword evidence="13" id="KW-1185">Reference proteome</keyword>
<evidence type="ECO:0000256" key="3">
    <source>
        <dbReference type="ARBA" id="ARBA00022553"/>
    </source>
</evidence>
<keyword evidence="3" id="KW-0597">Phosphoprotein</keyword>
<comment type="catalytic activity">
    <reaction evidence="8">
        <text>L-threonyl-[protein] + ATP = O-phospho-L-threonyl-[protein] + ADP + H(+)</text>
        <dbReference type="Rhea" id="RHEA:46608"/>
        <dbReference type="Rhea" id="RHEA-COMP:11060"/>
        <dbReference type="Rhea" id="RHEA-COMP:11605"/>
        <dbReference type="ChEBI" id="CHEBI:15378"/>
        <dbReference type="ChEBI" id="CHEBI:30013"/>
        <dbReference type="ChEBI" id="CHEBI:30616"/>
        <dbReference type="ChEBI" id="CHEBI:61977"/>
        <dbReference type="ChEBI" id="CHEBI:456216"/>
        <dbReference type="EC" id="2.7.11.1"/>
    </reaction>
</comment>
<dbReference type="GO" id="GO:0005856">
    <property type="term" value="C:cytoskeleton"/>
    <property type="evidence" value="ECO:0007669"/>
    <property type="project" value="TreeGrafter"/>
</dbReference>
<keyword evidence="6 12" id="KW-0418">Kinase</keyword>
<evidence type="ECO:0000256" key="6">
    <source>
        <dbReference type="ARBA" id="ARBA00022777"/>
    </source>
</evidence>
<dbReference type="PANTHER" id="PTHR22988">
    <property type="entry name" value="MYOTONIC DYSTROPHY S/T KINASE-RELATED"/>
    <property type="match status" value="1"/>
</dbReference>
<dbReference type="EMBL" id="AZHD01000001">
    <property type="protein sequence ID" value="OAA68469.1"/>
    <property type="molecule type" value="Genomic_DNA"/>
</dbReference>
<evidence type="ECO:0000256" key="9">
    <source>
        <dbReference type="ARBA" id="ARBA00048679"/>
    </source>
</evidence>
<keyword evidence="2" id="KW-0723">Serine/threonine-protein kinase</keyword>
<dbReference type="GO" id="GO:0004674">
    <property type="term" value="F:protein serine/threonine kinase activity"/>
    <property type="evidence" value="ECO:0007669"/>
    <property type="project" value="UniProtKB-KW"/>
</dbReference>
<comment type="catalytic activity">
    <reaction evidence="9">
        <text>L-seryl-[protein] + ATP = O-phospho-L-seryl-[protein] + ADP + H(+)</text>
        <dbReference type="Rhea" id="RHEA:17989"/>
        <dbReference type="Rhea" id="RHEA-COMP:9863"/>
        <dbReference type="Rhea" id="RHEA-COMP:11604"/>
        <dbReference type="ChEBI" id="CHEBI:15378"/>
        <dbReference type="ChEBI" id="CHEBI:29999"/>
        <dbReference type="ChEBI" id="CHEBI:30616"/>
        <dbReference type="ChEBI" id="CHEBI:83421"/>
        <dbReference type="ChEBI" id="CHEBI:456216"/>
        <dbReference type="EC" id="2.7.11.1"/>
    </reaction>
</comment>
<keyword evidence="4" id="KW-0808">Transferase</keyword>
<name>A0A162MQF1_9HYPO</name>
<evidence type="ECO:0000259" key="11">
    <source>
        <dbReference type="PROSITE" id="PS51285"/>
    </source>
</evidence>
<dbReference type="EC" id="2.7.11.1" evidence="1"/>
<organism evidence="12 13">
    <name type="scientific">Niveomyces insectorum RCEF 264</name>
    <dbReference type="NCBI Taxonomy" id="1081102"/>
    <lineage>
        <taxon>Eukaryota</taxon>
        <taxon>Fungi</taxon>
        <taxon>Dikarya</taxon>
        <taxon>Ascomycota</taxon>
        <taxon>Pezizomycotina</taxon>
        <taxon>Sordariomycetes</taxon>
        <taxon>Hypocreomycetidae</taxon>
        <taxon>Hypocreales</taxon>
        <taxon>Cordycipitaceae</taxon>
        <taxon>Niveomyces</taxon>
    </lineage>
</organism>
<evidence type="ECO:0000256" key="4">
    <source>
        <dbReference type="ARBA" id="ARBA00022679"/>
    </source>
</evidence>
<dbReference type="InterPro" id="IPR050839">
    <property type="entry name" value="Rho-assoc_Ser/Thr_Kinase"/>
</dbReference>
<gene>
    <name evidence="12" type="ORF">SPI_00664</name>
</gene>